<dbReference type="SUPFAM" id="SSF53474">
    <property type="entry name" value="alpha/beta-Hydrolases"/>
    <property type="match status" value="1"/>
</dbReference>
<evidence type="ECO:0000313" key="5">
    <source>
        <dbReference type="Proteomes" id="UP000315700"/>
    </source>
</evidence>
<accession>A0A517SIP7</accession>
<dbReference type="InterPro" id="IPR029058">
    <property type="entry name" value="AB_hydrolase_fold"/>
</dbReference>
<sequence length="341" mass="37176" precursor="true">MSVMRTGPGLALLVAFLGGPVSAEETRTELTVASIPSTRDGQPQSALYWAPSGAKEKPTPLLVFLHSWSSTYQQDCSPWWKEASTRNWLYLQPDFRGANTRPQACGSPLARQDVLDAIDWISDQYKVDPSRIYLAGASGGGHMAMLMASRHPERFSGVSAWVGISDLAEWHRFHTRGGKPGRYAENVVACCGGLPGDSKAVTAEYIDRSPIHWLQNTGDLPLDLAAGVHDGKTGSVPIAHTLRAFNIVAKVRGADAVSEDEMTQLQEHSRLEVPRKEDQQVDPTYDRALHLRRHAGTARVTIFEGGHEGLAAPGCAWLEKQTRMTSATGRGATLQETPEAR</sequence>
<gene>
    <name evidence="4" type="ORF">Pan44_40460</name>
</gene>
<evidence type="ECO:0000259" key="3">
    <source>
        <dbReference type="Pfam" id="PF00326"/>
    </source>
</evidence>
<dbReference type="Proteomes" id="UP000315700">
    <property type="component" value="Chromosome"/>
</dbReference>
<feature type="chain" id="PRO_5021966264" evidence="2">
    <location>
        <begin position="24"/>
        <end position="341"/>
    </location>
</feature>
<proteinExistence type="predicted"/>
<dbReference type="PANTHER" id="PTHR22946">
    <property type="entry name" value="DIENELACTONE HYDROLASE DOMAIN-CONTAINING PROTEIN-RELATED"/>
    <property type="match status" value="1"/>
</dbReference>
<dbReference type="InterPro" id="IPR050261">
    <property type="entry name" value="FrsA_esterase"/>
</dbReference>
<dbReference type="EMBL" id="CP036271">
    <property type="protein sequence ID" value="QDT55997.1"/>
    <property type="molecule type" value="Genomic_DNA"/>
</dbReference>
<dbReference type="GO" id="GO:0006508">
    <property type="term" value="P:proteolysis"/>
    <property type="evidence" value="ECO:0007669"/>
    <property type="project" value="InterPro"/>
</dbReference>
<dbReference type="RefSeq" id="WP_197453497.1">
    <property type="nucleotide sequence ID" value="NZ_CP036271.1"/>
</dbReference>
<dbReference type="InParanoid" id="A0A517SIP7"/>
<evidence type="ECO:0000256" key="1">
    <source>
        <dbReference type="ARBA" id="ARBA00022801"/>
    </source>
</evidence>
<keyword evidence="1" id="KW-0378">Hydrolase</keyword>
<dbReference type="InterPro" id="IPR001375">
    <property type="entry name" value="Peptidase_S9_cat"/>
</dbReference>
<reference evidence="4 5" key="1">
    <citation type="submission" date="2019-02" db="EMBL/GenBank/DDBJ databases">
        <title>Deep-cultivation of Planctomycetes and their phenomic and genomic characterization uncovers novel biology.</title>
        <authorList>
            <person name="Wiegand S."/>
            <person name="Jogler M."/>
            <person name="Boedeker C."/>
            <person name="Pinto D."/>
            <person name="Vollmers J."/>
            <person name="Rivas-Marin E."/>
            <person name="Kohn T."/>
            <person name="Peeters S.H."/>
            <person name="Heuer A."/>
            <person name="Rast P."/>
            <person name="Oberbeckmann S."/>
            <person name="Bunk B."/>
            <person name="Jeske O."/>
            <person name="Meyerdierks A."/>
            <person name="Storesund J.E."/>
            <person name="Kallscheuer N."/>
            <person name="Luecker S."/>
            <person name="Lage O.M."/>
            <person name="Pohl T."/>
            <person name="Merkel B.J."/>
            <person name="Hornburger P."/>
            <person name="Mueller R.-W."/>
            <person name="Bruemmer F."/>
            <person name="Labrenz M."/>
            <person name="Spormann A.M."/>
            <person name="Op den Camp H."/>
            <person name="Overmann J."/>
            <person name="Amann R."/>
            <person name="Jetten M.S.M."/>
            <person name="Mascher T."/>
            <person name="Medema M.H."/>
            <person name="Devos D.P."/>
            <person name="Kaster A.-K."/>
            <person name="Ovreas L."/>
            <person name="Rohde M."/>
            <person name="Galperin M.Y."/>
            <person name="Jogler C."/>
        </authorList>
    </citation>
    <scope>NUCLEOTIDE SEQUENCE [LARGE SCALE GENOMIC DNA]</scope>
    <source>
        <strain evidence="4 5">Pan44</strain>
    </source>
</reference>
<evidence type="ECO:0000313" key="4">
    <source>
        <dbReference type="EMBL" id="QDT55997.1"/>
    </source>
</evidence>
<dbReference type="AlphaFoldDB" id="A0A517SIP7"/>
<keyword evidence="5" id="KW-1185">Reference proteome</keyword>
<organism evidence="4 5">
    <name type="scientific">Caulifigura coniformis</name>
    <dbReference type="NCBI Taxonomy" id="2527983"/>
    <lineage>
        <taxon>Bacteria</taxon>
        <taxon>Pseudomonadati</taxon>
        <taxon>Planctomycetota</taxon>
        <taxon>Planctomycetia</taxon>
        <taxon>Planctomycetales</taxon>
        <taxon>Planctomycetaceae</taxon>
        <taxon>Caulifigura</taxon>
    </lineage>
</organism>
<dbReference type="Pfam" id="PF00326">
    <property type="entry name" value="Peptidase_S9"/>
    <property type="match status" value="1"/>
</dbReference>
<feature type="signal peptide" evidence="2">
    <location>
        <begin position="1"/>
        <end position="23"/>
    </location>
</feature>
<dbReference type="Gene3D" id="3.40.50.1820">
    <property type="entry name" value="alpha/beta hydrolase"/>
    <property type="match status" value="1"/>
</dbReference>
<name>A0A517SIP7_9PLAN</name>
<keyword evidence="2" id="KW-0732">Signal</keyword>
<dbReference type="GO" id="GO:0008236">
    <property type="term" value="F:serine-type peptidase activity"/>
    <property type="evidence" value="ECO:0007669"/>
    <property type="project" value="InterPro"/>
</dbReference>
<protein>
    <submittedName>
        <fullName evidence="4">Prolyl oligopeptidase family protein</fullName>
    </submittedName>
</protein>
<dbReference type="PANTHER" id="PTHR22946:SF9">
    <property type="entry name" value="POLYKETIDE TRANSFERASE AF380"/>
    <property type="match status" value="1"/>
</dbReference>
<feature type="domain" description="Peptidase S9 prolyl oligopeptidase catalytic" evidence="3">
    <location>
        <begin position="112"/>
        <end position="176"/>
    </location>
</feature>
<dbReference type="GO" id="GO:0052689">
    <property type="term" value="F:carboxylic ester hydrolase activity"/>
    <property type="evidence" value="ECO:0007669"/>
    <property type="project" value="UniProtKB-ARBA"/>
</dbReference>
<dbReference type="KEGG" id="ccos:Pan44_40460"/>
<evidence type="ECO:0000256" key="2">
    <source>
        <dbReference type="SAM" id="SignalP"/>
    </source>
</evidence>